<dbReference type="GO" id="GO:0140662">
    <property type="term" value="F:ATP-dependent protein folding chaperone"/>
    <property type="evidence" value="ECO:0007669"/>
    <property type="project" value="InterPro"/>
</dbReference>
<dbReference type="InterPro" id="IPR013126">
    <property type="entry name" value="Hsp_70_fam"/>
</dbReference>
<evidence type="ECO:0000256" key="3">
    <source>
        <dbReference type="ARBA" id="ARBA00022840"/>
    </source>
</evidence>
<name>W6MXB9_9ASCO</name>
<dbReference type="HOGENOM" id="CLU_005965_0_3_1"/>
<sequence>MSSVIGIAFGNTTSSIAVATPDGKVDVIANPDGDRAIPSALSYVGDDEYHGAQAVAQLVRNPKNTVINFRDFIGKSFQDIDLSKSQASAVPVDVNGKISYKLNPADKEISLSVDEIVKRHLVQIKEAAVDYTGTKVESVVITVPTNFTEVQKEELVKIAAEAGLNVIQLINEPTAALLAHLSAADRLLEDKIFVVADFGGIRSDAAVIAVRGGIFTVLASQHDFNLGGDSLDDALAEFFSKEFEKKFSANPRNSARSLAKLKAACIITKKTLSNVQTSTISIDSLADGFDFHSTINRLRFELVGRAVFTKMAEFVESTVKKAGLENLDIDEVLLVGGTSHIPKVSANMEAIFPETTVISKSVDPNELACRGAALQASMVSSFEKEEISESLQPVVVNTLHLAKPIGIKGASGEFISVLSQETAYPIKKSVIIESSAEDALVEIYEGERHVKETVVEAEKYSDDEEDDYSDEEPEVVKSVEYKPAELLAELVLPQVGAGSKVEVILSIDRENKLKITARSGAVVVSGTV</sequence>
<dbReference type="GO" id="GO:0006452">
    <property type="term" value="P:translational frameshifting"/>
    <property type="evidence" value="ECO:0007669"/>
    <property type="project" value="EnsemblFungi"/>
</dbReference>
<proteinExistence type="inferred from homology"/>
<dbReference type="PROSITE" id="PS01036">
    <property type="entry name" value="HSP70_3"/>
    <property type="match status" value="1"/>
</dbReference>
<dbReference type="Gene3D" id="3.30.420.40">
    <property type="match status" value="2"/>
</dbReference>
<dbReference type="GO" id="GO:0006450">
    <property type="term" value="P:regulation of translational fidelity"/>
    <property type="evidence" value="ECO:0007669"/>
    <property type="project" value="EnsemblFungi"/>
</dbReference>
<dbReference type="Pfam" id="PF00012">
    <property type="entry name" value="HSP70"/>
    <property type="match status" value="1"/>
</dbReference>
<dbReference type="FunFam" id="3.90.640.10:FF:000010">
    <property type="entry name" value="heat shock 70 kDa protein 14"/>
    <property type="match status" value="1"/>
</dbReference>
<comment type="similarity">
    <text evidence="1">Belongs to the heat shock protein 70 family.</text>
</comment>
<dbReference type="Proteomes" id="UP000019384">
    <property type="component" value="Unassembled WGS sequence"/>
</dbReference>
<dbReference type="PRINTS" id="PR00301">
    <property type="entry name" value="HEATSHOCK70"/>
</dbReference>
<dbReference type="GO" id="GO:0006364">
    <property type="term" value="P:rRNA processing"/>
    <property type="evidence" value="ECO:0007669"/>
    <property type="project" value="EnsemblFungi"/>
</dbReference>
<dbReference type="RefSeq" id="XP_022460610.1">
    <property type="nucleotide sequence ID" value="XM_022601356.1"/>
</dbReference>
<organism evidence="4 5">
    <name type="scientific">Kuraishia capsulata CBS 1993</name>
    <dbReference type="NCBI Taxonomy" id="1382522"/>
    <lineage>
        <taxon>Eukaryota</taxon>
        <taxon>Fungi</taxon>
        <taxon>Dikarya</taxon>
        <taxon>Ascomycota</taxon>
        <taxon>Saccharomycotina</taxon>
        <taxon>Pichiomycetes</taxon>
        <taxon>Pichiales</taxon>
        <taxon>Pichiaceae</taxon>
        <taxon>Kuraishia</taxon>
    </lineage>
</organism>
<dbReference type="EMBL" id="HG793129">
    <property type="protein sequence ID" value="CDK28620.1"/>
    <property type="molecule type" value="Genomic_DNA"/>
</dbReference>
<evidence type="ECO:0000313" key="4">
    <source>
        <dbReference type="EMBL" id="CDK28620.1"/>
    </source>
</evidence>
<keyword evidence="3" id="KW-0067">ATP-binding</keyword>
<dbReference type="GO" id="GO:0051082">
    <property type="term" value="F:unfolded protein binding"/>
    <property type="evidence" value="ECO:0007669"/>
    <property type="project" value="EnsemblFungi"/>
</dbReference>
<keyword evidence="5" id="KW-1185">Reference proteome</keyword>
<accession>W6MXB9</accession>
<gene>
    <name evidence="4" type="ORF">KUCA_T00004604001</name>
</gene>
<evidence type="ECO:0000313" key="5">
    <source>
        <dbReference type="Proteomes" id="UP000019384"/>
    </source>
</evidence>
<dbReference type="SUPFAM" id="SSF100920">
    <property type="entry name" value="Heat shock protein 70kD (HSP70), peptide-binding domain"/>
    <property type="match status" value="1"/>
</dbReference>
<dbReference type="PANTHER" id="PTHR45639">
    <property type="entry name" value="HSC70CB, ISOFORM G-RELATED"/>
    <property type="match status" value="1"/>
</dbReference>
<dbReference type="GO" id="GO:0002181">
    <property type="term" value="P:cytoplasmic translation"/>
    <property type="evidence" value="ECO:0007669"/>
    <property type="project" value="EnsemblFungi"/>
</dbReference>
<dbReference type="GO" id="GO:0005829">
    <property type="term" value="C:cytosol"/>
    <property type="evidence" value="ECO:0007669"/>
    <property type="project" value="TreeGrafter"/>
</dbReference>
<evidence type="ECO:0000256" key="1">
    <source>
        <dbReference type="ARBA" id="ARBA00007381"/>
    </source>
</evidence>
<dbReference type="Gene3D" id="2.60.34.10">
    <property type="entry name" value="Substrate Binding Domain Of DNAk, Chain A, domain 1"/>
    <property type="match status" value="1"/>
</dbReference>
<dbReference type="GO" id="GO:0051083">
    <property type="term" value="P:'de novo' cotranslational protein folding"/>
    <property type="evidence" value="ECO:0007669"/>
    <property type="project" value="EnsemblFungi"/>
</dbReference>
<dbReference type="InterPro" id="IPR029047">
    <property type="entry name" value="HSP70_peptide-bd_sf"/>
</dbReference>
<dbReference type="GO" id="GO:0005634">
    <property type="term" value="C:nucleus"/>
    <property type="evidence" value="ECO:0007669"/>
    <property type="project" value="TreeGrafter"/>
</dbReference>
<dbReference type="InterPro" id="IPR018181">
    <property type="entry name" value="Heat_shock_70_CS"/>
</dbReference>
<reference evidence="4" key="2">
    <citation type="submission" date="2014-02" db="EMBL/GenBank/DDBJ databases">
        <title>Complete DNA sequence of /Kuraishia capsulata/ illustrates novel genomic features among budding yeasts (/Saccharomycotina/).</title>
        <authorList>
            <person name="Morales L."/>
            <person name="Noel B."/>
            <person name="Porcel B."/>
            <person name="Marcet-Houben M."/>
            <person name="Hullo M-F."/>
            <person name="Sacerdot C."/>
            <person name="Tekaia F."/>
            <person name="Leh-Louis V."/>
            <person name="Despons L."/>
            <person name="Khanna V."/>
            <person name="Aury J-M."/>
            <person name="Barbe V."/>
            <person name="Couloux A."/>
            <person name="Labadie K."/>
            <person name="Pelletier E."/>
            <person name="Souciet J-L."/>
            <person name="Boekhout T."/>
            <person name="Gabaldon T."/>
            <person name="Wincker P."/>
            <person name="Dujon B."/>
        </authorList>
    </citation>
    <scope>NUCLEOTIDE SEQUENCE</scope>
    <source>
        <strain evidence="4">CBS 1993</strain>
    </source>
</reference>
<dbReference type="InterPro" id="IPR043129">
    <property type="entry name" value="ATPase_NBD"/>
</dbReference>
<dbReference type="PANTHER" id="PTHR45639:SF32">
    <property type="entry name" value="HEAT SHOCK PROTEIN PDR13"/>
    <property type="match status" value="1"/>
</dbReference>
<evidence type="ECO:0000256" key="2">
    <source>
        <dbReference type="ARBA" id="ARBA00022741"/>
    </source>
</evidence>
<dbReference type="GeneID" id="34521998"/>
<dbReference type="SUPFAM" id="SSF53067">
    <property type="entry name" value="Actin-like ATPase domain"/>
    <property type="match status" value="2"/>
</dbReference>
<protein>
    <submittedName>
        <fullName evidence="4">Uncharacterized protein</fullName>
    </submittedName>
</protein>
<keyword evidence="2" id="KW-0547">Nucleotide-binding</keyword>
<dbReference type="OrthoDB" id="29851at2759"/>
<dbReference type="GO" id="GO:0005524">
    <property type="term" value="F:ATP binding"/>
    <property type="evidence" value="ECO:0007669"/>
    <property type="project" value="UniProtKB-KW"/>
</dbReference>
<dbReference type="AlphaFoldDB" id="W6MXB9"/>
<dbReference type="Gene3D" id="3.30.30.30">
    <property type="match status" value="1"/>
</dbReference>
<reference evidence="4" key="1">
    <citation type="submission" date="2013-12" db="EMBL/GenBank/DDBJ databases">
        <authorList>
            <person name="Genoscope - CEA"/>
        </authorList>
    </citation>
    <scope>NUCLEOTIDE SEQUENCE</scope>
    <source>
        <strain evidence="4">CBS 1993</strain>
    </source>
</reference>
<dbReference type="STRING" id="1382522.W6MXB9"/>
<dbReference type="Gene3D" id="3.90.640.10">
    <property type="entry name" value="Actin, Chain A, domain 4"/>
    <property type="match status" value="1"/>
</dbReference>
<dbReference type="GO" id="GO:0101031">
    <property type="term" value="C:protein folding chaperone complex"/>
    <property type="evidence" value="ECO:0007669"/>
    <property type="project" value="EnsemblFungi"/>
</dbReference>